<dbReference type="PANTHER" id="PTHR10091:SF0">
    <property type="entry name" value="GALACTOSE MUTAROTASE"/>
    <property type="match status" value="1"/>
</dbReference>
<evidence type="ECO:0000256" key="3">
    <source>
        <dbReference type="ARBA" id="ARBA00033373"/>
    </source>
</evidence>
<sequence length="317" mass="35015">MEKDIFSKAGINFLRLKSSTGLEATFSDVGAGIYSLSYKGKQLLYAPDDLEYYSRFYFGKTVGPMAGRIKGARYIVGGKEYCLDANEGDNALHSSSIAIHDKRFALNLSDTYHSVCAEYTLSLENLGEAYPGKLDVKVTYLLSDDSPMLLLVYEATPELDSPISLTNHAYFNLGLDDVSGVLLRLNAHRHATYDAELIPQGDVDCEKEFDFSSGMEIGKWASSPLVQSCKRLQGYDHAFILDRRDFLTPAAEAKGNGITMTLYTSSDALQVFTMPKKGGGYLNFTLEEVKYPSDPKSILVKGGTTAVSRHIYAFKEE</sequence>
<reference evidence="4" key="2">
    <citation type="journal article" date="2021" name="PeerJ">
        <title>Extensive microbial diversity within the chicken gut microbiome revealed by metagenomics and culture.</title>
        <authorList>
            <person name="Gilroy R."/>
            <person name="Ravi A."/>
            <person name="Getino M."/>
            <person name="Pursley I."/>
            <person name="Horton D.L."/>
            <person name="Alikhan N.F."/>
            <person name="Baker D."/>
            <person name="Gharbi K."/>
            <person name="Hall N."/>
            <person name="Watson M."/>
            <person name="Adriaenssens E.M."/>
            <person name="Foster-Nyarko E."/>
            <person name="Jarju S."/>
            <person name="Secka A."/>
            <person name="Antonio M."/>
            <person name="Oren A."/>
            <person name="Chaudhuri R.R."/>
            <person name="La Ragione R."/>
            <person name="Hildebrand F."/>
            <person name="Pallen M.J."/>
        </authorList>
    </citation>
    <scope>NUCLEOTIDE SEQUENCE</scope>
    <source>
        <strain evidence="4">ChiGjej1B1-22543</strain>
    </source>
</reference>
<accession>A0A9D1S287</accession>
<dbReference type="Gene3D" id="2.70.98.10">
    <property type="match status" value="1"/>
</dbReference>
<evidence type="ECO:0000256" key="2">
    <source>
        <dbReference type="ARBA" id="ARBA00032300"/>
    </source>
</evidence>
<dbReference type="PROSITE" id="PS00545">
    <property type="entry name" value="ALDOSE_1_EPIMERASE"/>
    <property type="match status" value="1"/>
</dbReference>
<dbReference type="Proteomes" id="UP000824070">
    <property type="component" value="Unassembled WGS sequence"/>
</dbReference>
<dbReference type="InterPro" id="IPR011013">
    <property type="entry name" value="Gal_mutarotase_sf_dom"/>
</dbReference>
<comment type="caution">
    <text evidence="4">The sequence shown here is derived from an EMBL/GenBank/DDBJ whole genome shotgun (WGS) entry which is preliminary data.</text>
</comment>
<evidence type="ECO:0000256" key="1">
    <source>
        <dbReference type="ARBA" id="ARBA00014165"/>
    </source>
</evidence>
<gene>
    <name evidence="4" type="ORF">IAC52_00495</name>
</gene>
<dbReference type="Pfam" id="PF01263">
    <property type="entry name" value="Aldose_epim"/>
    <property type="match status" value="1"/>
</dbReference>
<dbReference type="InterPro" id="IPR014718">
    <property type="entry name" value="GH-type_carb-bd"/>
</dbReference>
<dbReference type="InterPro" id="IPR008183">
    <property type="entry name" value="Aldose_1/G6P_1-epimerase"/>
</dbReference>
<proteinExistence type="predicted"/>
<dbReference type="AlphaFoldDB" id="A0A9D1S287"/>
<dbReference type="SUPFAM" id="SSF74650">
    <property type="entry name" value="Galactose mutarotase-like"/>
    <property type="match status" value="1"/>
</dbReference>
<evidence type="ECO:0000313" key="4">
    <source>
        <dbReference type="EMBL" id="HIU44766.1"/>
    </source>
</evidence>
<dbReference type="PANTHER" id="PTHR10091">
    <property type="entry name" value="ALDOSE-1-EPIMERASE"/>
    <property type="match status" value="1"/>
</dbReference>
<dbReference type="GO" id="GO:0030246">
    <property type="term" value="F:carbohydrate binding"/>
    <property type="evidence" value="ECO:0007669"/>
    <property type="project" value="InterPro"/>
</dbReference>
<dbReference type="GO" id="GO:0004034">
    <property type="term" value="F:aldose 1-epimerase activity"/>
    <property type="evidence" value="ECO:0007669"/>
    <property type="project" value="TreeGrafter"/>
</dbReference>
<evidence type="ECO:0000313" key="5">
    <source>
        <dbReference type="Proteomes" id="UP000824070"/>
    </source>
</evidence>
<dbReference type="InterPro" id="IPR018052">
    <property type="entry name" value="Ald1_epimerase_CS"/>
</dbReference>
<dbReference type="EMBL" id="DVMV01000005">
    <property type="protein sequence ID" value="HIU44766.1"/>
    <property type="molecule type" value="Genomic_DNA"/>
</dbReference>
<organism evidence="4 5">
    <name type="scientific">Candidatus Alloenteromonas pullicola</name>
    <dbReference type="NCBI Taxonomy" id="2840784"/>
    <lineage>
        <taxon>Bacteria</taxon>
        <taxon>Bacillati</taxon>
        <taxon>Bacillota</taxon>
        <taxon>Bacillota incertae sedis</taxon>
        <taxon>Candidatus Alloenteromonas</taxon>
    </lineage>
</organism>
<reference evidence="4" key="1">
    <citation type="submission" date="2020-10" db="EMBL/GenBank/DDBJ databases">
        <authorList>
            <person name="Gilroy R."/>
        </authorList>
    </citation>
    <scope>NUCLEOTIDE SEQUENCE</scope>
    <source>
        <strain evidence="4">ChiGjej1B1-22543</strain>
    </source>
</reference>
<dbReference type="GO" id="GO:0006006">
    <property type="term" value="P:glucose metabolic process"/>
    <property type="evidence" value="ECO:0007669"/>
    <property type="project" value="TreeGrafter"/>
</dbReference>
<protein>
    <recommendedName>
        <fullName evidence="1">Aldose 1-epimerase</fullName>
    </recommendedName>
    <alternativeName>
        <fullName evidence="3">Galactose mutarotase</fullName>
    </alternativeName>
    <alternativeName>
        <fullName evidence="2">Type-1 mutarotase</fullName>
    </alternativeName>
</protein>
<name>A0A9D1S287_9FIRM</name>
<dbReference type="GO" id="GO:0033499">
    <property type="term" value="P:galactose catabolic process via UDP-galactose, Leloir pathway"/>
    <property type="evidence" value="ECO:0007669"/>
    <property type="project" value="TreeGrafter"/>
</dbReference>